<dbReference type="PANTHER" id="PTHR36313:SF7">
    <property type="entry name" value="OS09G0474600 PROTEIN"/>
    <property type="match status" value="1"/>
</dbReference>
<evidence type="ECO:0000256" key="2">
    <source>
        <dbReference type="SAM" id="SignalP"/>
    </source>
</evidence>
<proteinExistence type="predicted"/>
<feature type="region of interest" description="Disordered" evidence="1">
    <location>
        <begin position="142"/>
        <end position="194"/>
    </location>
</feature>
<accession>A0A1S2XQF3</accession>
<dbReference type="GeneID" id="101504760"/>
<keyword evidence="3" id="KW-1185">Reference proteome</keyword>
<evidence type="ECO:0000313" key="3">
    <source>
        <dbReference type="Proteomes" id="UP000087171"/>
    </source>
</evidence>
<dbReference type="GO" id="GO:0010082">
    <property type="term" value="P:regulation of root meristem growth"/>
    <property type="evidence" value="ECO:0007669"/>
    <property type="project" value="InterPro"/>
</dbReference>
<dbReference type="GO" id="GO:0008083">
    <property type="term" value="F:growth factor activity"/>
    <property type="evidence" value="ECO:0007669"/>
    <property type="project" value="InterPro"/>
</dbReference>
<organism evidence="3 4">
    <name type="scientific">Cicer arietinum</name>
    <name type="common">Chickpea</name>
    <name type="synonym">Garbanzo</name>
    <dbReference type="NCBI Taxonomy" id="3827"/>
    <lineage>
        <taxon>Eukaryota</taxon>
        <taxon>Viridiplantae</taxon>
        <taxon>Streptophyta</taxon>
        <taxon>Embryophyta</taxon>
        <taxon>Tracheophyta</taxon>
        <taxon>Spermatophyta</taxon>
        <taxon>Magnoliopsida</taxon>
        <taxon>eudicotyledons</taxon>
        <taxon>Gunneridae</taxon>
        <taxon>Pentapetalae</taxon>
        <taxon>rosids</taxon>
        <taxon>fabids</taxon>
        <taxon>Fabales</taxon>
        <taxon>Fabaceae</taxon>
        <taxon>Papilionoideae</taxon>
        <taxon>50 kb inversion clade</taxon>
        <taxon>NPAAA clade</taxon>
        <taxon>Hologalegina</taxon>
        <taxon>IRL clade</taxon>
        <taxon>Cicereae</taxon>
        <taxon>Cicer</taxon>
    </lineage>
</organism>
<protein>
    <submittedName>
        <fullName evidence="4">Uncharacterized protein LOC101504760 isoform X1</fullName>
    </submittedName>
</protein>
<feature type="signal peptide" evidence="2">
    <location>
        <begin position="1"/>
        <end position="22"/>
    </location>
</feature>
<reference evidence="4" key="2">
    <citation type="submission" date="2025-08" db="UniProtKB">
        <authorList>
            <consortium name="RefSeq"/>
        </authorList>
    </citation>
    <scope>IDENTIFICATION</scope>
    <source>
        <tissue evidence="4">Etiolated seedlings</tissue>
    </source>
</reference>
<dbReference type="InterPro" id="IPR038804">
    <property type="entry name" value="RGF3"/>
</dbReference>
<feature type="region of interest" description="Disordered" evidence="1">
    <location>
        <begin position="68"/>
        <end position="89"/>
    </location>
</feature>
<dbReference type="PANTHER" id="PTHR36313">
    <property type="entry name" value="ROOT MERISTEM GROWTH FACTOR 2"/>
    <property type="match status" value="1"/>
</dbReference>
<dbReference type="RefSeq" id="XP_004491953.1">
    <property type="nucleotide sequence ID" value="XM_004491896.3"/>
</dbReference>
<dbReference type="OrthoDB" id="1937240at2759"/>
<reference evidence="3" key="1">
    <citation type="journal article" date="2013" name="Nat. Biotechnol.">
        <title>Draft genome sequence of chickpea (Cicer arietinum) provides a resource for trait improvement.</title>
        <authorList>
            <person name="Varshney R.K."/>
            <person name="Song C."/>
            <person name="Saxena R.K."/>
            <person name="Azam S."/>
            <person name="Yu S."/>
            <person name="Sharpe A.G."/>
            <person name="Cannon S."/>
            <person name="Baek J."/>
            <person name="Rosen B.D."/>
            <person name="Tar'an B."/>
            <person name="Millan T."/>
            <person name="Zhang X."/>
            <person name="Ramsay L.D."/>
            <person name="Iwata A."/>
            <person name="Wang Y."/>
            <person name="Nelson W."/>
            <person name="Farmer A.D."/>
            <person name="Gaur P.M."/>
            <person name="Soderlund C."/>
            <person name="Penmetsa R.V."/>
            <person name="Xu C."/>
            <person name="Bharti A.K."/>
            <person name="He W."/>
            <person name="Winter P."/>
            <person name="Zhao S."/>
            <person name="Hane J.K."/>
            <person name="Carrasquilla-Garcia N."/>
            <person name="Condie J.A."/>
            <person name="Upadhyaya H.D."/>
            <person name="Luo M.C."/>
            <person name="Thudi M."/>
            <person name="Gowda C.L."/>
            <person name="Singh N.P."/>
            <person name="Lichtenzveig J."/>
            <person name="Gali K.K."/>
            <person name="Rubio J."/>
            <person name="Nadarajan N."/>
            <person name="Dolezel J."/>
            <person name="Bansal K.C."/>
            <person name="Xu X."/>
            <person name="Edwards D."/>
            <person name="Zhang G."/>
            <person name="Kahl G."/>
            <person name="Gil J."/>
            <person name="Singh K.B."/>
            <person name="Datta S.K."/>
            <person name="Jackson S.A."/>
            <person name="Wang J."/>
            <person name="Cook D.R."/>
        </authorList>
    </citation>
    <scope>NUCLEOTIDE SEQUENCE [LARGE SCALE GENOMIC DNA]</scope>
    <source>
        <strain evidence="3">cv. CDC Frontier</strain>
    </source>
</reference>
<dbReference type="KEGG" id="cam:101504760"/>
<evidence type="ECO:0000313" key="4">
    <source>
        <dbReference type="RefSeq" id="XP_004491953.1"/>
    </source>
</evidence>
<evidence type="ECO:0000256" key="1">
    <source>
        <dbReference type="SAM" id="MobiDB-lite"/>
    </source>
</evidence>
<name>A0A1S2XQF3_CICAR</name>
<sequence>MKFIFILLSSLVLGSLLVVIVSRDSSSKVVSGQEWNKNKHEEPFGRTTRAFHMRKLGFGSIMHHEETSLDSKNGKVTSKISGDENDGLKKSFRSLQAPKNDLQQHMIMRTKPYLKATKFVIPRNSHTTNTNTKCSQDCKAVKGSSEKSSRPKRQIFEKHQGFDQTAKEIESLFSKDYKGRPAHKPPINNHGPNN</sequence>
<feature type="chain" id="PRO_5010295255" evidence="2">
    <location>
        <begin position="23"/>
        <end position="194"/>
    </location>
</feature>
<keyword evidence="2" id="KW-0732">Signal</keyword>
<gene>
    <name evidence="4" type="primary">LOC101504760</name>
</gene>
<dbReference type="eggNOG" id="ENOG502SCGP">
    <property type="taxonomic scope" value="Eukaryota"/>
</dbReference>
<dbReference type="PaxDb" id="3827-XP_004491953.1"/>
<dbReference type="AlphaFoldDB" id="A0A1S2XQF3"/>
<feature type="compositionally biased region" description="Basic and acidic residues" evidence="1">
    <location>
        <begin position="144"/>
        <end position="179"/>
    </location>
</feature>
<dbReference type="Proteomes" id="UP000087171">
    <property type="component" value="Chromosome Ca3"/>
</dbReference>